<gene>
    <name evidence="3" type="ORF">DSM107014_07815</name>
</gene>
<organism evidence="3 4">
    <name type="scientific">Gomphosphaeria aponina SAG 52.96 = DSM 107014</name>
    <dbReference type="NCBI Taxonomy" id="1521640"/>
    <lineage>
        <taxon>Bacteria</taxon>
        <taxon>Bacillati</taxon>
        <taxon>Cyanobacteriota</taxon>
        <taxon>Cyanophyceae</taxon>
        <taxon>Oscillatoriophycideae</taxon>
        <taxon>Chroococcales</taxon>
        <taxon>Gomphosphaeriaceae</taxon>
        <taxon>Gomphosphaeria</taxon>
    </lineage>
</organism>
<evidence type="ECO:0000313" key="3">
    <source>
        <dbReference type="EMBL" id="MBR8827799.1"/>
    </source>
</evidence>
<dbReference type="EMBL" id="JADQBC010000043">
    <property type="protein sequence ID" value="MBR8827799.1"/>
    <property type="molecule type" value="Genomic_DNA"/>
</dbReference>
<sequence length="544" mass="61356">MNALPQTTLRRLQKIPQLPLVWEGDRRPLPGMGTNLQLDTRGGGECIVWVDGSEGFVRAMDVVTSEMGQEAVVRTLLRAIEKPHSPAAPARPQKIIVRDRELQFFLRGALQNLDINIDYVPDLPLINELFQTMETKHNPTELTITPRYESKLREVAAAIWNNAPWELMADYDILAIEINRPDIGKIYVCVMGMLGREYGVILYRSLESMKQFRYIVMQEESVELLEKAFLGQDCWFLNYDTEEELEEEEDLLEISGSDIRPLFGSVHPLEGMRPILEEEEAIAVYLALVGLLEFVQEFQAELELEEIPKISKSYKIPLLDQEVEKELVNVKVATMPELTVELLATLDELGEDEDEDEFSIPLREDLVPEGAFLSLGMVSQELLATLRNRRGKIYQSSLEEQPTVAEEGLPVILIQTTRPKAKVLIEEIIEARGIKAICFNPGEDPDTETNYDLGILQTGDGSLHIFAKFIGDDPAHVSAKKKWKRRCQKTKGCCGLIVAMGVTGASQGNPQLRDMMALFETRVIDSKELGMGVLELGWELGEEE</sequence>
<proteinExistence type="predicted"/>
<comment type="caution">
    <text evidence="3">The sequence shown here is derived from an EMBL/GenBank/DDBJ whole genome shotgun (WGS) entry which is preliminary data.</text>
</comment>
<dbReference type="InterPro" id="IPR054216">
    <property type="entry name" value="DUF6930"/>
</dbReference>
<dbReference type="AlphaFoldDB" id="A0A941GP79"/>
<evidence type="ECO:0000313" key="4">
    <source>
        <dbReference type="Proteomes" id="UP000767446"/>
    </source>
</evidence>
<name>A0A941GP79_9CHRO</name>
<feature type="domain" description="DUF7309" evidence="2">
    <location>
        <begin position="151"/>
        <end position="301"/>
    </location>
</feature>
<dbReference type="Pfam" id="PF22007">
    <property type="entry name" value="DUF6930"/>
    <property type="match status" value="1"/>
</dbReference>
<evidence type="ECO:0000259" key="1">
    <source>
        <dbReference type="Pfam" id="PF22007"/>
    </source>
</evidence>
<dbReference type="Pfam" id="PF23988">
    <property type="entry name" value="DUF7309"/>
    <property type="match status" value="1"/>
</dbReference>
<dbReference type="InterPro" id="IPR055733">
    <property type="entry name" value="DUF7309"/>
</dbReference>
<accession>A0A941GP79</accession>
<feature type="domain" description="DUF6930" evidence="1">
    <location>
        <begin position="8"/>
        <end position="134"/>
    </location>
</feature>
<evidence type="ECO:0000259" key="2">
    <source>
        <dbReference type="Pfam" id="PF23988"/>
    </source>
</evidence>
<protein>
    <submittedName>
        <fullName evidence="3">Uncharacterized protein</fullName>
    </submittedName>
</protein>
<reference evidence="3" key="1">
    <citation type="submission" date="2021-02" db="EMBL/GenBank/DDBJ databases">
        <title>Metagenome analyses of Stigonema ocellatum DSM 106950, Chlorogloea purpurea SAG 13.99 and Gomphosphaeria aponina DSM 107014.</title>
        <authorList>
            <person name="Marter P."/>
            <person name="Huang S."/>
        </authorList>
    </citation>
    <scope>NUCLEOTIDE SEQUENCE</scope>
    <source>
        <strain evidence="3">JP213</strain>
    </source>
</reference>
<dbReference type="Proteomes" id="UP000767446">
    <property type="component" value="Unassembled WGS sequence"/>
</dbReference>